<evidence type="ECO:0000313" key="1">
    <source>
        <dbReference type="EMBL" id="MDT0634652.1"/>
    </source>
</evidence>
<dbReference type="Proteomes" id="UP001251857">
    <property type="component" value="Unassembled WGS sequence"/>
</dbReference>
<dbReference type="RefSeq" id="WP_311652451.1">
    <property type="nucleotide sequence ID" value="NZ_JAVRIB010000006.1"/>
</dbReference>
<protein>
    <submittedName>
        <fullName evidence="1">Uncharacterized protein</fullName>
    </submittedName>
</protein>
<name>A0ABU3BZB4_9GAMM</name>
<sequence>MTNELHDLILHVDGFDKPLKLHGGFEGYDDPYQALAEYGFFRDARSGEMQVGNAHIHIRFETRLKRDDE</sequence>
<reference evidence="1 2" key="1">
    <citation type="submission" date="2023-09" db="EMBL/GenBank/DDBJ databases">
        <authorList>
            <person name="Rey-Velasco X."/>
        </authorList>
    </citation>
    <scope>NUCLEOTIDE SEQUENCE [LARGE SCALE GENOMIC DNA]</scope>
    <source>
        <strain evidence="1 2">W335</strain>
    </source>
</reference>
<evidence type="ECO:0000313" key="2">
    <source>
        <dbReference type="Proteomes" id="UP001251857"/>
    </source>
</evidence>
<dbReference type="EMBL" id="JAVRIB010000006">
    <property type="protein sequence ID" value="MDT0634652.1"/>
    <property type="molecule type" value="Genomic_DNA"/>
</dbReference>
<accession>A0ABU3BZB4</accession>
<organism evidence="1 2">
    <name type="scientific">Spectribacter hydrogenoxidans</name>
    <dbReference type="NCBI Taxonomy" id="3075608"/>
    <lineage>
        <taxon>Bacteria</taxon>
        <taxon>Pseudomonadati</taxon>
        <taxon>Pseudomonadota</taxon>
        <taxon>Gammaproteobacteria</taxon>
        <taxon>Salinisphaerales</taxon>
        <taxon>Salinisphaeraceae</taxon>
        <taxon>Spectribacter</taxon>
    </lineage>
</organism>
<keyword evidence="2" id="KW-1185">Reference proteome</keyword>
<proteinExistence type="predicted"/>
<gene>
    <name evidence="1" type="ORF">RM532_06755</name>
</gene>
<comment type="caution">
    <text evidence="1">The sequence shown here is derived from an EMBL/GenBank/DDBJ whole genome shotgun (WGS) entry which is preliminary data.</text>
</comment>